<name>A0A1Y6D1D7_9GAMM</name>
<dbReference type="AlphaFoldDB" id="A0A1Y6D1D7"/>
<dbReference type="InterPro" id="IPR045523">
    <property type="entry name" value="GASH"/>
</dbReference>
<organism evidence="2 3">
    <name type="scientific">Methylomagnum ishizawai</name>
    <dbReference type="NCBI Taxonomy" id="1760988"/>
    <lineage>
        <taxon>Bacteria</taxon>
        <taxon>Pseudomonadati</taxon>
        <taxon>Pseudomonadota</taxon>
        <taxon>Gammaproteobacteria</taxon>
        <taxon>Methylococcales</taxon>
        <taxon>Methylococcaceae</taxon>
        <taxon>Methylomagnum</taxon>
    </lineage>
</organism>
<dbReference type="Proteomes" id="UP000192923">
    <property type="component" value="Unassembled WGS sequence"/>
</dbReference>
<reference evidence="2 3" key="1">
    <citation type="submission" date="2016-12" db="EMBL/GenBank/DDBJ databases">
        <authorList>
            <person name="Song W.-J."/>
            <person name="Kurnit D.M."/>
        </authorList>
    </citation>
    <scope>NUCLEOTIDE SEQUENCE [LARGE SCALE GENOMIC DNA]</scope>
    <source>
        <strain evidence="2 3">175</strain>
    </source>
</reference>
<sequence length="198" mass="21998">MVEIQNKLGEEMETFLADLTNAIKNKLASQVQTVQETLWAEQTRLNSLWWSEALYSPSLRCGYREIPPELAATIMAFDLLAEVSKPTPASVAHLLAETVNRLPGAGFDRKQGFRDWLLEICKTRDQFPQAVLKDLIPPPDEGRLSLRDAVVLALGKNPDVDAALRRTGISDDAELSLPVFSRALFRQEQAVRLAGGRA</sequence>
<dbReference type="STRING" id="1760988.SAMN02949497_1695"/>
<evidence type="ECO:0000313" key="2">
    <source>
        <dbReference type="EMBL" id="SMF94382.1"/>
    </source>
</evidence>
<accession>A0A1Y6D1D7</accession>
<keyword evidence="3" id="KW-1185">Reference proteome</keyword>
<protein>
    <recommendedName>
        <fullName evidence="1">GTPase-associated system helical domain-containing protein</fullName>
    </recommendedName>
</protein>
<feature type="domain" description="GTPase-associated system helical" evidence="1">
    <location>
        <begin position="18"/>
        <end position="193"/>
    </location>
</feature>
<gene>
    <name evidence="2" type="ORF">SAMN02949497_1695</name>
</gene>
<evidence type="ECO:0000259" key="1">
    <source>
        <dbReference type="Pfam" id="PF19994"/>
    </source>
</evidence>
<proteinExistence type="predicted"/>
<dbReference type="EMBL" id="FXAM01000001">
    <property type="protein sequence ID" value="SMF94382.1"/>
    <property type="molecule type" value="Genomic_DNA"/>
</dbReference>
<dbReference type="Pfam" id="PF19994">
    <property type="entry name" value="GASH"/>
    <property type="match status" value="1"/>
</dbReference>
<evidence type="ECO:0000313" key="3">
    <source>
        <dbReference type="Proteomes" id="UP000192923"/>
    </source>
</evidence>